<dbReference type="PIRSF" id="PIRSF000858">
    <property type="entry name" value="SCOT-t"/>
    <property type="match status" value="1"/>
</dbReference>
<gene>
    <name evidence="4" type="ORF">ACFSX4_11945</name>
</gene>
<comment type="caution">
    <text evidence="4">The sequence shown here is derived from an EMBL/GenBank/DDBJ whole genome shotgun (WGS) entry which is preliminary data.</text>
</comment>
<dbReference type="Proteomes" id="UP001597519">
    <property type="component" value="Unassembled WGS sequence"/>
</dbReference>
<dbReference type="EMBL" id="JBHUOQ010000004">
    <property type="protein sequence ID" value="MFD2831177.1"/>
    <property type="molecule type" value="Genomic_DNA"/>
</dbReference>
<dbReference type="InterPro" id="IPR037171">
    <property type="entry name" value="NagB/RpiA_transferase-like"/>
</dbReference>
<dbReference type="Pfam" id="PF01144">
    <property type="entry name" value="CoA_trans"/>
    <property type="match status" value="1"/>
</dbReference>
<organism evidence="4 5">
    <name type="scientific">Corticicoccus populi</name>
    <dbReference type="NCBI Taxonomy" id="1812821"/>
    <lineage>
        <taxon>Bacteria</taxon>
        <taxon>Bacillati</taxon>
        <taxon>Bacillota</taxon>
        <taxon>Bacilli</taxon>
        <taxon>Bacillales</taxon>
        <taxon>Staphylococcaceae</taxon>
        <taxon>Corticicoccus</taxon>
    </lineage>
</organism>
<keyword evidence="5" id="KW-1185">Reference proteome</keyword>
<dbReference type="GO" id="GO:0016740">
    <property type="term" value="F:transferase activity"/>
    <property type="evidence" value="ECO:0007669"/>
    <property type="project" value="UniProtKB-KW"/>
</dbReference>
<keyword evidence="2 3" id="KW-0808">Transferase</keyword>
<dbReference type="RefSeq" id="WP_377775152.1">
    <property type="nucleotide sequence ID" value="NZ_JBHUOQ010000004.1"/>
</dbReference>
<dbReference type="Gene3D" id="3.40.1080.10">
    <property type="entry name" value="Glutaconate Coenzyme A-transferase"/>
    <property type="match status" value="2"/>
</dbReference>
<accession>A0ABW5WXG0</accession>
<dbReference type="PANTHER" id="PTHR43293">
    <property type="entry name" value="ACETATE COA-TRANSFERASE YDIF"/>
    <property type="match status" value="1"/>
</dbReference>
<dbReference type="PANTHER" id="PTHR43293:SF1">
    <property type="entry name" value="ACETATE COA-TRANSFERASE YDIF"/>
    <property type="match status" value="1"/>
</dbReference>
<sequence length="533" mass="57716">MSKVVTTKEVISALKEGDTLSTVGFSMMGASETILKAIEKNFENTGMPRNLTLIHAAGQSDRVGGIERLAKPGLVKKIIGAHWGVAPTWSDLIHNNEVEAYCLPQGQLVHLFKSMASGKPGNFSKVGLGTFIDPRVEGGRINKLSKESEDSLVDIIDIKGEEFLFYNSVPIDVAVIRGTTADEKGNITIEEEGVKLESLAVAQAAKANGGKVFAQVKYLVKTGTLHPKEVTVPGMHVDGIIISENPQEDHRLTSSFAYDPSYAGNLIMPTSSSEPLTLNARKIIGRRAVMELEPGDVVNLGTGIPGDVVGPITDEERMNGELTLSIESGAIGGVPAGGLDFGITKNPEAIIEQGSKFDYYHGSGVDITFMGMAEADKEGNVNVSKFGSRVVGCGGFIDITQFAKQTVFCSTFTSGGLKISVNNGELRIEQEGKFNKFLDNVNQITFSGKFARENNQPVLYVTERAVFELRECGLTLTETAPGIDIQTEILDLMEFKPVVADDLKLMDTRIFMEQPMGIADEFFNKNEEFESDK</sequence>
<proteinExistence type="inferred from homology"/>
<reference evidence="5" key="1">
    <citation type="journal article" date="2019" name="Int. J. Syst. Evol. Microbiol.">
        <title>The Global Catalogue of Microorganisms (GCM) 10K type strain sequencing project: providing services to taxonomists for standard genome sequencing and annotation.</title>
        <authorList>
            <consortium name="The Broad Institute Genomics Platform"/>
            <consortium name="The Broad Institute Genome Sequencing Center for Infectious Disease"/>
            <person name="Wu L."/>
            <person name="Ma J."/>
        </authorList>
    </citation>
    <scope>NUCLEOTIDE SEQUENCE [LARGE SCALE GENOMIC DNA]</scope>
    <source>
        <strain evidence="5">KCTC 33575</strain>
    </source>
</reference>
<dbReference type="SMART" id="SM00882">
    <property type="entry name" value="CoA_trans"/>
    <property type="match status" value="1"/>
</dbReference>
<dbReference type="InterPro" id="IPR004165">
    <property type="entry name" value="CoA_trans_fam_I"/>
</dbReference>
<comment type="similarity">
    <text evidence="1 3">Belongs to the 3-oxoacid CoA-transferase family.</text>
</comment>
<evidence type="ECO:0000256" key="1">
    <source>
        <dbReference type="ARBA" id="ARBA00007154"/>
    </source>
</evidence>
<dbReference type="SUPFAM" id="SSF100950">
    <property type="entry name" value="NagB/RpiA/CoA transferase-like"/>
    <property type="match status" value="2"/>
</dbReference>
<evidence type="ECO:0000256" key="2">
    <source>
        <dbReference type="ARBA" id="ARBA00022679"/>
    </source>
</evidence>
<evidence type="ECO:0000313" key="4">
    <source>
        <dbReference type="EMBL" id="MFD2831177.1"/>
    </source>
</evidence>
<dbReference type="InterPro" id="IPR014388">
    <property type="entry name" value="3-oxoacid_CoA-transferase"/>
</dbReference>
<evidence type="ECO:0000256" key="3">
    <source>
        <dbReference type="PIRNR" id="PIRNR000858"/>
    </source>
</evidence>
<evidence type="ECO:0000313" key="5">
    <source>
        <dbReference type="Proteomes" id="UP001597519"/>
    </source>
</evidence>
<name>A0ABW5WXG0_9STAP</name>
<protein>
    <submittedName>
        <fullName evidence="4">Acyl CoA:acetate/3-ketoacid CoA transferase</fullName>
    </submittedName>
</protein>